<dbReference type="STRING" id="79929.MTBMA_c13740"/>
<dbReference type="EMBL" id="CP001710">
    <property type="protein sequence ID" value="ADL58961.1"/>
    <property type="molecule type" value="Genomic_DNA"/>
</dbReference>
<protein>
    <submittedName>
        <fullName evidence="1">Uncharacterized protein</fullName>
    </submittedName>
</protein>
<evidence type="ECO:0000313" key="1">
    <source>
        <dbReference type="EMBL" id="ADL58961.1"/>
    </source>
</evidence>
<dbReference type="KEGG" id="mmg:MTBMA_c13740"/>
<accession>D9PXL3</accession>
<reference evidence="1 2" key="2">
    <citation type="journal article" date="2010" name="J. Bacteriol.">
        <title>Complete genome sequence of Methanothermobacter marburgensis, a methanoarchaeon model organism.</title>
        <authorList>
            <person name="Liesegang H."/>
            <person name="Kaster A.K."/>
            <person name="Wiezer A."/>
            <person name="Goenrich M."/>
            <person name="Wollherr A."/>
            <person name="Seedorf H."/>
            <person name="Gottschalk G."/>
            <person name="Thauer R.K."/>
        </authorList>
    </citation>
    <scope>NUCLEOTIDE SEQUENCE [LARGE SCALE GENOMIC DNA]</scope>
    <source>
        <strain evidence="2">ATCC BAA-927 / DSM 2133 / JCM 14651 / NBRC 100331 / OCM 82 / Marburg</strain>
    </source>
</reference>
<dbReference type="Proteomes" id="UP000000345">
    <property type="component" value="Chromosome"/>
</dbReference>
<dbReference type="GeneID" id="77400150"/>
<dbReference type="OrthoDB" id="76868at2157"/>
<keyword evidence="2" id="KW-1185">Reference proteome</keyword>
<dbReference type="PaxDb" id="79929-MTBMA_c13740"/>
<name>D9PXL3_METTM</name>
<dbReference type="HOGENOM" id="CLU_152345_0_0_2"/>
<proteinExistence type="predicted"/>
<evidence type="ECO:0000313" key="2">
    <source>
        <dbReference type="Proteomes" id="UP000000345"/>
    </source>
</evidence>
<reference key="1">
    <citation type="submission" date="2009-08" db="EMBL/GenBank/DDBJ databases">
        <title>The genome sequence of Methanothermobacter marburgensis.</title>
        <authorList>
            <person name="Kaster A."/>
            <person name="Seedorf H."/>
            <person name="Goenrich M."/>
            <person name="Wiezer A."/>
            <person name="Liesegang H."/>
            <person name="Thauer R."/>
            <person name="Gottschalk G."/>
        </authorList>
    </citation>
    <scope>NUCLEOTIDE SEQUENCE</scope>
    <source>
        <strain>Marburg</strain>
    </source>
</reference>
<gene>
    <name evidence="1" type="ordered locus">MTBMA_c13740</name>
</gene>
<organism evidence="1 2">
    <name type="scientific">Methanothermobacter marburgensis (strain ATCC BAA-927 / DSM 2133 / JCM 14651 / NBRC 100331 / OCM 82 / Marburg)</name>
    <name type="common">Methanobacterium thermoautotrophicum</name>
    <dbReference type="NCBI Taxonomy" id="79929"/>
    <lineage>
        <taxon>Archaea</taxon>
        <taxon>Methanobacteriati</taxon>
        <taxon>Methanobacteriota</taxon>
        <taxon>Methanomada group</taxon>
        <taxon>Methanobacteria</taxon>
        <taxon>Methanobacteriales</taxon>
        <taxon>Methanobacteriaceae</taxon>
        <taxon>Methanothermobacter</taxon>
    </lineage>
</organism>
<sequence length="122" mass="13860">MAAKNHGEVSIRDIEIKMLLGYCWWYDLPVIETLLDVLEMTLKRAISEVLPHDELLLDYTVRTNDLPDDSSEVEIIFNGISADGIEFSTPSGLVLRGDDSRGLLQKITAFRRRVNENVQRAL</sequence>
<dbReference type="GeneID" id="9705083"/>
<dbReference type="AlphaFoldDB" id="D9PXL3"/>
<dbReference type="RefSeq" id="WP_013296173.1">
    <property type="nucleotide sequence ID" value="NC_014408.1"/>
</dbReference>